<protein>
    <submittedName>
        <fullName evidence="2">DUF296 domain-containing protein</fullName>
    </submittedName>
</protein>
<comment type="caution">
    <text evidence="2">The sequence shown here is derived from an EMBL/GenBank/DDBJ whole genome shotgun (WGS) entry which is preliminary data.</text>
</comment>
<dbReference type="InterPro" id="IPR005175">
    <property type="entry name" value="PPC_dom"/>
</dbReference>
<dbReference type="Gene3D" id="3.30.1330.80">
    <property type="entry name" value="Hypothetical protein, similar to alpha- acetolactate decarboxylase, domain 2"/>
    <property type="match status" value="1"/>
</dbReference>
<dbReference type="Proteomes" id="UP001247754">
    <property type="component" value="Unassembled WGS sequence"/>
</dbReference>
<gene>
    <name evidence="2" type="ORF">RGD00_14445</name>
</gene>
<dbReference type="RefSeq" id="WP_310458051.1">
    <property type="nucleotide sequence ID" value="NZ_JAVKPH010000017.1"/>
</dbReference>
<accession>A0ABU1FAE4</accession>
<evidence type="ECO:0000313" key="3">
    <source>
        <dbReference type="Proteomes" id="UP001247754"/>
    </source>
</evidence>
<name>A0ABU1FAE4_9RHOB</name>
<evidence type="ECO:0000313" key="2">
    <source>
        <dbReference type="EMBL" id="MDR5653812.1"/>
    </source>
</evidence>
<feature type="domain" description="PPC" evidence="1">
    <location>
        <begin position="29"/>
        <end position="177"/>
    </location>
</feature>
<organism evidence="2 3">
    <name type="scientific">Ruixingdingia sedimenti</name>
    <dbReference type="NCBI Taxonomy" id="3073604"/>
    <lineage>
        <taxon>Bacteria</taxon>
        <taxon>Pseudomonadati</taxon>
        <taxon>Pseudomonadota</taxon>
        <taxon>Alphaproteobacteria</taxon>
        <taxon>Rhodobacterales</taxon>
        <taxon>Paracoccaceae</taxon>
        <taxon>Ruixingdingia</taxon>
    </lineage>
</organism>
<evidence type="ECO:0000259" key="1">
    <source>
        <dbReference type="PROSITE" id="PS51742"/>
    </source>
</evidence>
<reference evidence="2 3" key="1">
    <citation type="submission" date="2023-09" db="EMBL/GenBank/DDBJ databases">
        <title>Xinfangfangia sedmenti sp. nov., isolated the sedment.</title>
        <authorList>
            <person name="Xu L."/>
        </authorList>
    </citation>
    <scope>NUCLEOTIDE SEQUENCE [LARGE SCALE GENOMIC DNA]</scope>
    <source>
        <strain evidence="2 3">LG-4</strain>
    </source>
</reference>
<keyword evidence="3" id="KW-1185">Reference proteome</keyword>
<proteinExistence type="predicted"/>
<dbReference type="SUPFAM" id="SSF117856">
    <property type="entry name" value="AF0104/ALDC/Ptd012-like"/>
    <property type="match status" value="1"/>
</dbReference>
<dbReference type="PROSITE" id="PS51742">
    <property type="entry name" value="PPC"/>
    <property type="match status" value="1"/>
</dbReference>
<dbReference type="EMBL" id="JAVKPH010000017">
    <property type="protein sequence ID" value="MDR5653812.1"/>
    <property type="molecule type" value="Genomic_DNA"/>
</dbReference>
<sequence>MPIHPAAHPRPRTLVHPGRAAPVRIHSMESPHARHLRLMLEPGRSLHAALVEPLARRGIAAASTTILGGGFAQLFYCVAPPDPQGRAVIAYSDPIDAGAATMIFGNATIGRGLTGAVLVHCHAVLRTGAGAMAGGHILPERSIVGPAPIPVLVTVIEDFEIRQTHDPETNIALFQPRRRGDD</sequence>